<dbReference type="AlphaFoldDB" id="A0A2P4Q6R8"/>
<evidence type="ECO:0008006" key="3">
    <source>
        <dbReference type="Google" id="ProtNLM"/>
    </source>
</evidence>
<accession>A0A2P4Q6R8</accession>
<organism evidence="1 2">
    <name type="scientific">Rhizophagus irregularis (strain DAOM 181602 / DAOM 197198 / MUCL 43194)</name>
    <name type="common">Arbuscular mycorrhizal fungus</name>
    <name type="synonym">Glomus intraradices</name>
    <dbReference type="NCBI Taxonomy" id="747089"/>
    <lineage>
        <taxon>Eukaryota</taxon>
        <taxon>Fungi</taxon>
        <taxon>Fungi incertae sedis</taxon>
        <taxon>Mucoromycota</taxon>
        <taxon>Glomeromycotina</taxon>
        <taxon>Glomeromycetes</taxon>
        <taxon>Glomerales</taxon>
        <taxon>Glomeraceae</taxon>
        <taxon>Rhizophagus</taxon>
    </lineage>
</organism>
<keyword evidence="2" id="KW-1185">Reference proteome</keyword>
<name>A0A2P4Q6R8_RHIID</name>
<gene>
    <name evidence="1" type="ORF">GLOIN_2v1772582</name>
</gene>
<evidence type="ECO:0000313" key="2">
    <source>
        <dbReference type="Proteomes" id="UP000018888"/>
    </source>
</evidence>
<reference evidence="1 2" key="1">
    <citation type="journal article" date="2013" name="Proc. Natl. Acad. Sci. U.S.A.">
        <title>Genome of an arbuscular mycorrhizal fungus provides insight into the oldest plant symbiosis.</title>
        <authorList>
            <person name="Tisserant E."/>
            <person name="Malbreil M."/>
            <person name="Kuo A."/>
            <person name="Kohler A."/>
            <person name="Symeonidi A."/>
            <person name="Balestrini R."/>
            <person name="Charron P."/>
            <person name="Duensing N."/>
            <person name="Frei Dit Frey N."/>
            <person name="Gianinazzi-Pearson V."/>
            <person name="Gilbert L.B."/>
            <person name="Handa Y."/>
            <person name="Herr J.R."/>
            <person name="Hijri M."/>
            <person name="Koul R."/>
            <person name="Kawaguchi M."/>
            <person name="Krajinski F."/>
            <person name="Lammers P.J."/>
            <person name="Masclaux F.G."/>
            <person name="Murat C."/>
            <person name="Morin E."/>
            <person name="Ndikumana S."/>
            <person name="Pagni M."/>
            <person name="Petitpierre D."/>
            <person name="Requena N."/>
            <person name="Rosikiewicz P."/>
            <person name="Riley R."/>
            <person name="Saito K."/>
            <person name="San Clemente H."/>
            <person name="Shapiro H."/>
            <person name="van Tuinen D."/>
            <person name="Becard G."/>
            <person name="Bonfante P."/>
            <person name="Paszkowski U."/>
            <person name="Shachar-Hill Y.Y."/>
            <person name="Tuskan G.A."/>
            <person name="Young P.W."/>
            <person name="Sanders I.R."/>
            <person name="Henrissat B."/>
            <person name="Rensing S.A."/>
            <person name="Grigoriev I.V."/>
            <person name="Corradi N."/>
            <person name="Roux C."/>
            <person name="Martin F."/>
        </authorList>
    </citation>
    <scope>NUCLEOTIDE SEQUENCE [LARGE SCALE GENOMIC DNA]</scope>
    <source>
        <strain evidence="1 2">DAOM 197198</strain>
    </source>
</reference>
<reference evidence="1 2" key="2">
    <citation type="journal article" date="2018" name="New Phytol.">
        <title>High intraspecific genome diversity in the model arbuscular mycorrhizal symbiont Rhizophagus irregularis.</title>
        <authorList>
            <person name="Chen E.C.H."/>
            <person name="Morin E."/>
            <person name="Beaudet D."/>
            <person name="Noel J."/>
            <person name="Yildirir G."/>
            <person name="Ndikumana S."/>
            <person name="Charron P."/>
            <person name="St-Onge C."/>
            <person name="Giorgi J."/>
            <person name="Kruger M."/>
            <person name="Marton T."/>
            <person name="Ropars J."/>
            <person name="Grigoriev I.V."/>
            <person name="Hainaut M."/>
            <person name="Henrissat B."/>
            <person name="Roux C."/>
            <person name="Martin F."/>
            <person name="Corradi N."/>
        </authorList>
    </citation>
    <scope>NUCLEOTIDE SEQUENCE [LARGE SCALE GENOMIC DNA]</scope>
    <source>
        <strain evidence="1 2">DAOM 197198</strain>
    </source>
</reference>
<comment type="caution">
    <text evidence="1">The sequence shown here is derived from an EMBL/GenBank/DDBJ whole genome shotgun (WGS) entry which is preliminary data.</text>
</comment>
<dbReference type="EMBL" id="AUPC02000084">
    <property type="protein sequence ID" value="POG73341.1"/>
    <property type="molecule type" value="Genomic_DNA"/>
</dbReference>
<evidence type="ECO:0000313" key="1">
    <source>
        <dbReference type="EMBL" id="POG73341.1"/>
    </source>
</evidence>
<proteinExistence type="predicted"/>
<protein>
    <recommendedName>
        <fullName evidence="3">F-box domain-containing protein</fullName>
    </recommendedName>
</protein>
<sequence>MACSKIFSEGGLSELLSDIMQYFRNDFSTLHSCILVNRLWCHLAIPLLWENPFSIVSRTNYNNIKYHKIRFIETYLINLNDNDKIKLNEFYTLIISDCIEKWVAAAVNTHNSDFVKFIHKSLIKIFIENKAKLYIFNGIYHNKYFDESILQSSHFIYNIKILYLKINIPLLKFLSSNCESITSLYILSFVKHNTTIEYHLSQLIKSQQNLKKICFIQEFPPILLNSNNRLNTLNTIIFRNIDFKNIHILNEVFEQLNVLESIHIINCYSLDSNFIQQIINLTKPFKLKSLFINRIFESIELLLQKSGDYLENFGLSFELTYCEDSQHLELIKLITNYCTKIKFLELTGFNDNNQIIYSTFNLIETIKQNLNYLTIDINYDYTFGLNNRYTELSSIVLQNLGQILPFKLEYLDLILTMNTNDLEIFLINSQNTFIKKLLFFNITNGTRKKVGQDNILYNIEDYIMDMKRVKYFAFLNQFTDEEEKEELFYMIDKVEEFKLNNIVVQNYNDLKIEFFDLLKE</sequence>
<dbReference type="VEuPathDB" id="FungiDB:RhiirFUN_023330"/>
<dbReference type="Proteomes" id="UP000018888">
    <property type="component" value="Unassembled WGS sequence"/>
</dbReference>